<feature type="region of interest" description="Disordered" evidence="8">
    <location>
        <begin position="1066"/>
        <end position="1108"/>
    </location>
</feature>
<protein>
    <submittedName>
        <fullName evidence="12">Uncharacterized protein</fullName>
    </submittedName>
</protein>
<dbReference type="InterPro" id="IPR038718">
    <property type="entry name" value="SNF2-like_sf"/>
</dbReference>
<accession>A0A4U7KR91</accession>
<keyword evidence="4" id="KW-0378">Hydrolase</keyword>
<dbReference type="Gene3D" id="1.10.1040.30">
    <property type="entry name" value="ISWI, HAND domain"/>
    <property type="match status" value="1"/>
</dbReference>
<dbReference type="KEGG" id="sgra:EX895_005258"/>
<dbReference type="SMART" id="SM00717">
    <property type="entry name" value="SANT"/>
    <property type="match status" value="2"/>
</dbReference>
<feature type="compositionally biased region" description="Polar residues" evidence="8">
    <location>
        <begin position="1082"/>
        <end position="1097"/>
    </location>
</feature>
<dbReference type="PROSITE" id="PS51192">
    <property type="entry name" value="HELICASE_ATP_BIND_1"/>
    <property type="match status" value="1"/>
</dbReference>
<sequence length="1108" mass="126727">MTDAPNGSNGLLKPSGIPPAMRDTKNWEDQDKLSDYIPVSADLSRAPTASASVSRAQTPPSKRGADSDDDDDEDADQLDDDGDVSMSSPSKTARQLEKEREKNERAAARKQEKAVKAAQNETLASTREEMDKSKLADSMKRFSYLLGQTELFQHFIDIKKERDEEFARMLEESQQASSKKAKKGGDTRRRKTEKEEDEELLKEGDEEEESAFVFNESPAYVKGGKMRDYQVQGLNWMISLYHNGINGILADEMGLGKTLQTISFLGYLRDFRNTPGFHLVVVPKSTLDNWYREFHRWVPGFNVVTLKGSKQEREKVIQDHLLPQDFDVLITTYEMCLREKSALKKLSWEYIVIDEAHRIKNVDSMLSQIVRAFNSRSRLLITGTPLQNNLMELWSLLNFLLPDVFSNSEDFESWFKGKGDENQDQVVQQLHKVLRPFLLRRVKADVEKSLLPKKEINIFVGLTDMQRKWYKSILEKDIDAVNGGAGKKEGKTRLLNIVMQLRKCCNHPYLFDGAEPGPPFTTDEHLVDNSGKMVILDRLLRKMKEKGSRVLIFSQMSRMLDILEDYCLFREYQYCRIDGGTAHEDRIAAIDEYNKPGSEKFVFLLTTRAGGLGINLTTADIVVLFDSDWNPQADLQAMDRAHRIGQTKQVYVFRFVTEHAIEERILDRAAQKLRLDQLVIQQGRAQQAAKAAQSKDDLVDMIQHGAEKIISNKDDMSINDDIDDIISRGEERTQAIQAKYQGLNLDDLNNFKSDTVYNWEGNDFSERKPIGQLWIEPSKRERKANYSIDNYYRDAMRVGPKPAQPRAPRAPKQININDFQFYPARLAELQDRETAAYQRSIGYRVPAKEVGDGQTADDVEAERKREQEYIDTAEALTEEEVEEKEQLAQEGFGNWNRREFQIFVRGCERYGRKAYALIAADMPDASKTEKEVREYSKVFWDRIDELADSSKLVARIEEGESKLAKQQHQEAVLKRKVHSYRQPLLQLKVHYGQNKGKSYSEEEDRFLLVKLAEYGLGEGDTYDRIKKDVMGWSGFRFDWFIKSRTPQELGRRCNTLVLLVLKEMEEEDSKLGGGKKRKSGVDTGSNAGSSRAGTPTVSAGGASKKKKR</sequence>
<dbReference type="GO" id="GO:0031491">
    <property type="term" value="F:nucleosome binding"/>
    <property type="evidence" value="ECO:0007669"/>
    <property type="project" value="InterPro"/>
</dbReference>
<feature type="compositionally biased region" description="Acidic residues" evidence="8">
    <location>
        <begin position="195"/>
        <end position="210"/>
    </location>
</feature>
<feature type="domain" description="Helicase C-terminal" evidence="10">
    <location>
        <begin position="535"/>
        <end position="686"/>
    </location>
</feature>
<dbReference type="Gene3D" id="3.40.50.300">
    <property type="entry name" value="P-loop containing nucleotide triphosphate hydrolases"/>
    <property type="match status" value="1"/>
</dbReference>
<feature type="coiled-coil region" evidence="7">
    <location>
        <begin position="856"/>
        <end position="890"/>
    </location>
</feature>
<evidence type="ECO:0000256" key="7">
    <source>
        <dbReference type="SAM" id="Coils"/>
    </source>
</evidence>
<evidence type="ECO:0000256" key="6">
    <source>
        <dbReference type="ARBA" id="ARBA00023242"/>
    </source>
</evidence>
<dbReference type="Pfam" id="PF09111">
    <property type="entry name" value="SLIDE"/>
    <property type="match status" value="1"/>
</dbReference>
<dbReference type="InterPro" id="IPR027417">
    <property type="entry name" value="P-loop_NTPase"/>
</dbReference>
<dbReference type="Pfam" id="PF09110">
    <property type="entry name" value="HAND"/>
    <property type="match status" value="1"/>
</dbReference>
<keyword evidence="7" id="KW-0175">Coiled coil</keyword>
<evidence type="ECO:0000256" key="4">
    <source>
        <dbReference type="ARBA" id="ARBA00022801"/>
    </source>
</evidence>
<gene>
    <name evidence="12" type="ORF">EX895_005258</name>
</gene>
<dbReference type="GO" id="GO:0000785">
    <property type="term" value="C:chromatin"/>
    <property type="evidence" value="ECO:0007669"/>
    <property type="project" value="TreeGrafter"/>
</dbReference>
<dbReference type="Gene3D" id="1.10.10.60">
    <property type="entry name" value="Homeodomain-like"/>
    <property type="match status" value="2"/>
</dbReference>
<dbReference type="InterPro" id="IPR001005">
    <property type="entry name" value="SANT/Myb"/>
</dbReference>
<name>A0A4U7KR91_9BASI</name>
<dbReference type="InterPro" id="IPR014001">
    <property type="entry name" value="Helicase_ATP-bd"/>
</dbReference>
<keyword evidence="3" id="KW-0547">Nucleotide-binding</keyword>
<reference evidence="12 13" key="1">
    <citation type="submission" date="2019-05" db="EMBL/GenBank/DDBJ databases">
        <title>Sporisorium graminicola CBS 10092 draft sequencing and annotation.</title>
        <authorList>
            <person name="Solano-Gonzalez S."/>
            <person name="Caddick M.X."/>
            <person name="Darby A."/>
        </authorList>
    </citation>
    <scope>NUCLEOTIDE SEQUENCE [LARGE SCALE GENOMIC DNA]</scope>
    <source>
        <strain evidence="12 13">CBS 10092</strain>
    </source>
</reference>
<dbReference type="CDD" id="cd00167">
    <property type="entry name" value="SANT"/>
    <property type="match status" value="1"/>
</dbReference>
<dbReference type="GO" id="GO:0034728">
    <property type="term" value="P:nucleosome organization"/>
    <property type="evidence" value="ECO:0007669"/>
    <property type="project" value="TreeGrafter"/>
</dbReference>
<proteinExistence type="inferred from homology"/>
<dbReference type="SMART" id="SM00487">
    <property type="entry name" value="DEXDc"/>
    <property type="match status" value="1"/>
</dbReference>
<dbReference type="PROSITE" id="PS51293">
    <property type="entry name" value="SANT"/>
    <property type="match status" value="1"/>
</dbReference>
<dbReference type="CDD" id="cd18793">
    <property type="entry name" value="SF2_C_SNF"/>
    <property type="match status" value="1"/>
</dbReference>
<evidence type="ECO:0000256" key="1">
    <source>
        <dbReference type="ARBA" id="ARBA00004123"/>
    </source>
</evidence>
<dbReference type="InterPro" id="IPR000330">
    <property type="entry name" value="SNF2_N"/>
</dbReference>
<dbReference type="InterPro" id="IPR015195">
    <property type="entry name" value="SLIDE"/>
</dbReference>
<dbReference type="GO" id="GO:0005524">
    <property type="term" value="F:ATP binding"/>
    <property type="evidence" value="ECO:0007669"/>
    <property type="project" value="UniProtKB-KW"/>
</dbReference>
<dbReference type="SUPFAM" id="SSF46689">
    <property type="entry name" value="Homeodomain-like"/>
    <property type="match status" value="2"/>
</dbReference>
<evidence type="ECO:0000256" key="2">
    <source>
        <dbReference type="ARBA" id="ARBA00009687"/>
    </source>
</evidence>
<dbReference type="InterPro" id="IPR015194">
    <property type="entry name" value="ISWI_HAND-dom"/>
</dbReference>
<dbReference type="EMBL" id="SRRM01000019">
    <property type="protein sequence ID" value="TKY85718.1"/>
    <property type="molecule type" value="Genomic_DNA"/>
</dbReference>
<dbReference type="GO" id="GO:0003677">
    <property type="term" value="F:DNA binding"/>
    <property type="evidence" value="ECO:0007669"/>
    <property type="project" value="InterPro"/>
</dbReference>
<dbReference type="GeneID" id="40728153"/>
<dbReference type="InterPro" id="IPR009057">
    <property type="entry name" value="Homeodomain-like_sf"/>
</dbReference>
<feature type="compositionally biased region" description="Polar residues" evidence="8">
    <location>
        <begin position="47"/>
        <end position="60"/>
    </location>
</feature>
<dbReference type="GO" id="GO:0042393">
    <property type="term" value="F:histone binding"/>
    <property type="evidence" value="ECO:0007669"/>
    <property type="project" value="TreeGrafter"/>
</dbReference>
<feature type="region of interest" description="Disordered" evidence="8">
    <location>
        <begin position="1"/>
        <end position="133"/>
    </location>
</feature>
<evidence type="ECO:0000256" key="8">
    <source>
        <dbReference type="SAM" id="MobiDB-lite"/>
    </source>
</evidence>
<dbReference type="CDD" id="cd17997">
    <property type="entry name" value="DEXHc_SMARCA1_SMARCA5"/>
    <property type="match status" value="1"/>
</dbReference>
<dbReference type="Pfam" id="PF00176">
    <property type="entry name" value="SNF2-rel_dom"/>
    <property type="match status" value="1"/>
</dbReference>
<dbReference type="InterPro" id="IPR044754">
    <property type="entry name" value="Isw1/2_DEXHc"/>
</dbReference>
<dbReference type="PANTHER" id="PTHR45623">
    <property type="entry name" value="CHROMODOMAIN-HELICASE-DNA-BINDING PROTEIN 3-RELATED-RELATED"/>
    <property type="match status" value="1"/>
</dbReference>
<dbReference type="GO" id="GO:0140658">
    <property type="term" value="F:ATP-dependent chromatin remodeler activity"/>
    <property type="evidence" value="ECO:0007669"/>
    <property type="project" value="TreeGrafter"/>
</dbReference>
<dbReference type="SUPFAM" id="SSF101224">
    <property type="entry name" value="HAND domain of the nucleosome remodeling ATPase ISWI"/>
    <property type="match status" value="1"/>
</dbReference>
<comment type="similarity">
    <text evidence="2">Belongs to the SNF2/RAD54 helicase family. ISWI subfamily.</text>
</comment>
<dbReference type="GO" id="GO:0016887">
    <property type="term" value="F:ATP hydrolysis activity"/>
    <property type="evidence" value="ECO:0007669"/>
    <property type="project" value="TreeGrafter"/>
</dbReference>
<dbReference type="InterPro" id="IPR049730">
    <property type="entry name" value="SNF2/RAD54-like_C"/>
</dbReference>
<feature type="compositionally biased region" description="Basic and acidic residues" evidence="8">
    <location>
        <begin position="22"/>
        <end position="34"/>
    </location>
</feature>
<dbReference type="FunFam" id="3.40.50.300:FF:000082">
    <property type="entry name" value="ISWI chromatin remodeling complex ATPase ISW1"/>
    <property type="match status" value="1"/>
</dbReference>
<evidence type="ECO:0000256" key="3">
    <source>
        <dbReference type="ARBA" id="ARBA00022741"/>
    </source>
</evidence>
<keyword evidence="6" id="KW-0539">Nucleus</keyword>
<dbReference type="SUPFAM" id="SSF52540">
    <property type="entry name" value="P-loop containing nucleoside triphosphate hydrolases"/>
    <property type="match status" value="2"/>
</dbReference>
<evidence type="ECO:0000259" key="11">
    <source>
        <dbReference type="PROSITE" id="PS51293"/>
    </source>
</evidence>
<feature type="region of interest" description="Disordered" evidence="8">
    <location>
        <begin position="169"/>
        <end position="210"/>
    </location>
</feature>
<dbReference type="PANTHER" id="PTHR45623:SF49">
    <property type="entry name" value="SWI_SNF-RELATED MATRIX-ASSOCIATED ACTIN-DEPENDENT REGULATOR OF CHROMATIN SUBFAMILY A MEMBER 5"/>
    <property type="match status" value="1"/>
</dbReference>
<dbReference type="InterPro" id="IPR036306">
    <property type="entry name" value="ISWI_HAND-dom_sf"/>
</dbReference>
<dbReference type="Proteomes" id="UP000306050">
    <property type="component" value="Chromosome SGRAM_6"/>
</dbReference>
<dbReference type="RefSeq" id="XP_029737703.1">
    <property type="nucleotide sequence ID" value="XM_029885851.1"/>
</dbReference>
<dbReference type="SMART" id="SM00490">
    <property type="entry name" value="HELICc"/>
    <property type="match status" value="1"/>
</dbReference>
<feature type="domain" description="Helicase ATP-binding" evidence="9">
    <location>
        <begin position="238"/>
        <end position="403"/>
    </location>
</feature>
<organism evidence="12 13">
    <name type="scientific">Sporisorium graminicola</name>
    <dbReference type="NCBI Taxonomy" id="280036"/>
    <lineage>
        <taxon>Eukaryota</taxon>
        <taxon>Fungi</taxon>
        <taxon>Dikarya</taxon>
        <taxon>Basidiomycota</taxon>
        <taxon>Ustilaginomycotina</taxon>
        <taxon>Ustilaginomycetes</taxon>
        <taxon>Ustilaginales</taxon>
        <taxon>Ustilaginaceae</taxon>
        <taxon>Sporisorium</taxon>
    </lineage>
</organism>
<comment type="subcellular location">
    <subcellularLocation>
        <location evidence="1">Nucleus</location>
    </subcellularLocation>
</comment>
<evidence type="ECO:0000313" key="13">
    <source>
        <dbReference type="Proteomes" id="UP000306050"/>
    </source>
</evidence>
<evidence type="ECO:0000313" key="12">
    <source>
        <dbReference type="EMBL" id="TKY85718.1"/>
    </source>
</evidence>
<keyword evidence="5" id="KW-0067">ATP-binding</keyword>
<dbReference type="InterPro" id="IPR017884">
    <property type="entry name" value="SANT_dom"/>
</dbReference>
<keyword evidence="13" id="KW-1185">Reference proteome</keyword>
<dbReference type="FunFam" id="1.10.1040.30:FF:000001">
    <property type="entry name" value="SWI/SNF-related matrix-associated actin-dependent regulator of chromatin subfamily A member"/>
    <property type="match status" value="1"/>
</dbReference>
<evidence type="ECO:0000259" key="9">
    <source>
        <dbReference type="PROSITE" id="PS51192"/>
    </source>
</evidence>
<feature type="domain" description="SANT" evidence="11">
    <location>
        <begin position="890"/>
        <end position="944"/>
    </location>
</feature>
<dbReference type="FunFam" id="3.40.50.10810:FF:000036">
    <property type="entry name" value="Chromatin remodelling complex ATPase chain"/>
    <property type="match status" value="1"/>
</dbReference>
<evidence type="ECO:0000259" key="10">
    <source>
        <dbReference type="PROSITE" id="PS51194"/>
    </source>
</evidence>
<dbReference type="GO" id="GO:0005634">
    <property type="term" value="C:nucleus"/>
    <property type="evidence" value="ECO:0007669"/>
    <property type="project" value="UniProtKB-SubCell"/>
</dbReference>
<dbReference type="Gene3D" id="3.40.50.10810">
    <property type="entry name" value="Tandem AAA-ATPase domain"/>
    <property type="match status" value="1"/>
</dbReference>
<dbReference type="PROSITE" id="PS51194">
    <property type="entry name" value="HELICASE_CTER"/>
    <property type="match status" value="1"/>
</dbReference>
<evidence type="ECO:0000256" key="5">
    <source>
        <dbReference type="ARBA" id="ARBA00022840"/>
    </source>
</evidence>
<feature type="compositionally biased region" description="Acidic residues" evidence="8">
    <location>
        <begin position="67"/>
        <end position="83"/>
    </location>
</feature>
<dbReference type="AlphaFoldDB" id="A0A4U7KR91"/>
<dbReference type="Pfam" id="PF00271">
    <property type="entry name" value="Helicase_C"/>
    <property type="match status" value="1"/>
</dbReference>
<comment type="caution">
    <text evidence="12">The sequence shown here is derived from an EMBL/GenBank/DDBJ whole genome shotgun (WGS) entry which is preliminary data.</text>
</comment>
<feature type="compositionally biased region" description="Basic and acidic residues" evidence="8">
    <location>
        <begin position="94"/>
        <end position="115"/>
    </location>
</feature>
<dbReference type="InterPro" id="IPR001650">
    <property type="entry name" value="Helicase_C-like"/>
</dbReference>
<dbReference type="OrthoDB" id="5857104at2759"/>